<dbReference type="SMART" id="SM00013">
    <property type="entry name" value="LRRNT"/>
    <property type="match status" value="1"/>
</dbReference>
<evidence type="ECO:0000256" key="7">
    <source>
        <dbReference type="ARBA" id="ARBA00022737"/>
    </source>
</evidence>
<keyword evidence="4" id="KW-0433">Leucine-rich repeat</keyword>
<evidence type="ECO:0000256" key="5">
    <source>
        <dbReference type="ARBA" id="ARBA00022692"/>
    </source>
</evidence>
<dbReference type="EMBL" id="VIIS01000617">
    <property type="protein sequence ID" value="KAF0307009.1"/>
    <property type="molecule type" value="Genomic_DNA"/>
</dbReference>
<keyword evidence="7" id="KW-0677">Repeat</keyword>
<dbReference type="PANTHER" id="PTHR24369:SF210">
    <property type="entry name" value="CHAOPTIN-RELATED"/>
    <property type="match status" value="1"/>
</dbReference>
<accession>A0A6A4WNY0</accession>
<dbReference type="InterPro" id="IPR000157">
    <property type="entry name" value="TIR_dom"/>
</dbReference>
<dbReference type="Pfam" id="PF13676">
    <property type="entry name" value="TIR_2"/>
    <property type="match status" value="1"/>
</dbReference>
<dbReference type="Proteomes" id="UP000440578">
    <property type="component" value="Unassembled WGS sequence"/>
</dbReference>
<keyword evidence="5 11" id="KW-0812">Transmembrane</keyword>
<evidence type="ECO:0000259" key="13">
    <source>
        <dbReference type="PROSITE" id="PS50104"/>
    </source>
</evidence>
<evidence type="ECO:0000256" key="11">
    <source>
        <dbReference type="SAM" id="Phobius"/>
    </source>
</evidence>
<dbReference type="AlphaFoldDB" id="A0A6A4WNY0"/>
<organism evidence="14 15">
    <name type="scientific">Amphibalanus amphitrite</name>
    <name type="common">Striped barnacle</name>
    <name type="synonym">Balanus amphitrite</name>
    <dbReference type="NCBI Taxonomy" id="1232801"/>
    <lineage>
        <taxon>Eukaryota</taxon>
        <taxon>Metazoa</taxon>
        <taxon>Ecdysozoa</taxon>
        <taxon>Arthropoda</taxon>
        <taxon>Crustacea</taxon>
        <taxon>Multicrustacea</taxon>
        <taxon>Cirripedia</taxon>
        <taxon>Thoracica</taxon>
        <taxon>Thoracicalcarea</taxon>
        <taxon>Balanomorpha</taxon>
        <taxon>Balanoidea</taxon>
        <taxon>Balanidae</taxon>
        <taxon>Amphibalaninae</taxon>
        <taxon>Amphibalanus</taxon>
    </lineage>
</organism>
<dbReference type="SMART" id="SM00369">
    <property type="entry name" value="LRR_TYP"/>
    <property type="match status" value="23"/>
</dbReference>
<dbReference type="SMART" id="SM00365">
    <property type="entry name" value="LRR_SD22"/>
    <property type="match status" value="7"/>
</dbReference>
<feature type="transmembrane region" description="Helical" evidence="11">
    <location>
        <begin position="960"/>
        <end position="984"/>
    </location>
</feature>
<evidence type="ECO:0000313" key="14">
    <source>
        <dbReference type="EMBL" id="KAF0307009.1"/>
    </source>
</evidence>
<dbReference type="PROSITE" id="PS51450">
    <property type="entry name" value="LRR"/>
    <property type="match status" value="4"/>
</dbReference>
<dbReference type="OrthoDB" id="2015831at2759"/>
<dbReference type="SMART" id="SM00255">
    <property type="entry name" value="TIR"/>
    <property type="match status" value="1"/>
</dbReference>
<evidence type="ECO:0000256" key="9">
    <source>
        <dbReference type="ARBA" id="ARBA00023136"/>
    </source>
</evidence>
<dbReference type="InterPro" id="IPR001611">
    <property type="entry name" value="Leu-rich_rpt"/>
</dbReference>
<evidence type="ECO:0000256" key="3">
    <source>
        <dbReference type="ARBA" id="ARBA00022475"/>
    </source>
</evidence>
<sequence>MTRLWALLVALAAAAAAVPDCERTDRTRPGHVLCEPRTLGLMDRLSEEAAVAAAPVTSLTVRCSSSEEESFITNGTLSGLETLTELTLERCRLAELPAALAELTRLRSLTVRTFSDSVGLVVADSALHGLDALQQLELSHSRLTELPIGLLCSLPGLQKLNVSHNRLQEVAELGLTAGCQLPDLVSLDLSHNQVTALPSGALAALPALTELSVSHNALELLGAGALSGLPTLQKLDLSDNALSTTPAELLQPTPRLAELRLARNRLSQLPAALLRGLQRLLVLELAGNRFSATWINSETFAGLKRLLVLDLAHNRLGQIDASVFAGLYSLQSLQLHHNQIDDVAPNAFEALSNLHTLGLSHNKLHRIGPLSLNGLFVLNTLSLDNNIIDYVHPSAFSNASSLQELSLSDNRLTQVPEAVSDLQLLKVLDLGNNYISAVGGAQLAGMQQLFSLRLEGNVLTEVTHDMLRALPHVRILNLSGNRIQRVEPGAFESSGALEAVRLDANQLTQIDGLFAGLSRLRWLNVSDNSIARFDYASVPRGLVWLDLHRNEITELSNRDDIADQMSIRTLDVSFNRLTELSGFHLPRSIELLLANDNLIQSVEQYTFFLMSNLSRVDLFANQITNMNLNALRLNMPNETVHMPQFYIGGNPFVCDCNMEWLQRYNKINHYNHYPRIMDLESIYCRLIYNRGRSYVPLVDADASMFLCPYQTHCFTTCHCCDFDACDCEMTCPAGCRCYHDQSWSSNIIDCSNNNFEEIPGRLPMDATEVYLDGNNFKNLSGLTFLGRKNMKVLYLNNSKIEFLHNQTFAGLTQLTTLHLESNLVTEFNGQEFVGLDRLRELYLQDNQLTRVQNKTFEPLRQLEVLRLDGNQLEDFSVWELEKNPYLVEIGLTDNVWTCACDYLRRFQGWLTANAKKVVDFSSLVCRFEGDAEARAIYGSNETCYERPSRRTVPGEGVADYLPLLVSAAVVLLLLAALTAVVFAYRAELRVWIYSRCGVRVCYRSALDEEQERLFDAFVSYSERDKAFVQHVLAPKLEHGEPPYRLALHYRDFAHSAYLADTIVEAVESSRRTIMVLSRNFIENEWCRFQFKSAHHEVLKDRQKRLIVILLGDVPQRDLDPDLRLYLKTNTCISWDDKLFWDKLRFSMPDIPNNLRCLRSVSHYSEVGGSSSHYSEMETSVSHYSEISELKQHRPSPKTIPSLWE</sequence>
<keyword evidence="3" id="KW-1003">Cell membrane</keyword>
<dbReference type="InterPro" id="IPR035897">
    <property type="entry name" value="Toll_tir_struct_dom_sf"/>
</dbReference>
<protein>
    <submittedName>
        <fullName evidence="14">Toll-like receptor 6</fullName>
    </submittedName>
</protein>
<feature type="chain" id="PRO_5025531385" evidence="12">
    <location>
        <begin position="18"/>
        <end position="1204"/>
    </location>
</feature>
<evidence type="ECO:0000256" key="8">
    <source>
        <dbReference type="ARBA" id="ARBA00022989"/>
    </source>
</evidence>
<evidence type="ECO:0000256" key="2">
    <source>
        <dbReference type="ARBA" id="ARBA00009634"/>
    </source>
</evidence>
<dbReference type="GO" id="GO:0005886">
    <property type="term" value="C:plasma membrane"/>
    <property type="evidence" value="ECO:0007669"/>
    <property type="project" value="UniProtKB-SubCell"/>
</dbReference>
<evidence type="ECO:0000256" key="10">
    <source>
        <dbReference type="SAM" id="MobiDB-lite"/>
    </source>
</evidence>
<keyword evidence="14" id="KW-0675">Receptor</keyword>
<name>A0A6A4WNY0_AMPAM</name>
<dbReference type="Gene3D" id="3.40.50.10140">
    <property type="entry name" value="Toll/interleukin-1 receptor homology (TIR) domain"/>
    <property type="match status" value="1"/>
</dbReference>
<dbReference type="SUPFAM" id="SSF52058">
    <property type="entry name" value="L domain-like"/>
    <property type="match status" value="3"/>
</dbReference>
<feature type="region of interest" description="Disordered" evidence="10">
    <location>
        <begin position="1185"/>
        <end position="1204"/>
    </location>
</feature>
<dbReference type="PRINTS" id="PR00019">
    <property type="entry name" value="LEURICHRPT"/>
</dbReference>
<dbReference type="InterPro" id="IPR032675">
    <property type="entry name" value="LRR_dom_sf"/>
</dbReference>
<dbReference type="PANTHER" id="PTHR24369">
    <property type="entry name" value="ANTIGEN BSP, PUTATIVE-RELATED"/>
    <property type="match status" value="1"/>
</dbReference>
<dbReference type="PROSITE" id="PS50104">
    <property type="entry name" value="TIR"/>
    <property type="match status" value="1"/>
</dbReference>
<dbReference type="FunFam" id="3.40.50.10140:FF:000021">
    <property type="entry name" value="Toll receptor 13"/>
    <property type="match status" value="1"/>
</dbReference>
<evidence type="ECO:0000256" key="4">
    <source>
        <dbReference type="ARBA" id="ARBA00022614"/>
    </source>
</evidence>
<dbReference type="FunFam" id="3.80.10.10:FF:001164">
    <property type="entry name" value="GH01279p"/>
    <property type="match status" value="1"/>
</dbReference>
<evidence type="ECO:0000256" key="6">
    <source>
        <dbReference type="ARBA" id="ARBA00022729"/>
    </source>
</evidence>
<evidence type="ECO:0000313" key="15">
    <source>
        <dbReference type="Proteomes" id="UP000440578"/>
    </source>
</evidence>
<comment type="subcellular location">
    <subcellularLocation>
        <location evidence="1">Cell membrane</location>
    </subcellularLocation>
</comment>
<feature type="signal peptide" evidence="12">
    <location>
        <begin position="1"/>
        <end position="17"/>
    </location>
</feature>
<dbReference type="InterPro" id="IPR000372">
    <property type="entry name" value="LRRNT"/>
</dbReference>
<dbReference type="InterPro" id="IPR003591">
    <property type="entry name" value="Leu-rich_rpt_typical-subtyp"/>
</dbReference>
<dbReference type="GO" id="GO:0007165">
    <property type="term" value="P:signal transduction"/>
    <property type="evidence" value="ECO:0007669"/>
    <property type="project" value="InterPro"/>
</dbReference>
<feature type="domain" description="TIR" evidence="13">
    <location>
        <begin position="1012"/>
        <end position="1147"/>
    </location>
</feature>
<proteinExistence type="inferred from homology"/>
<dbReference type="Pfam" id="PF13855">
    <property type="entry name" value="LRR_8"/>
    <property type="match status" value="6"/>
</dbReference>
<dbReference type="InterPro" id="IPR050541">
    <property type="entry name" value="LRR_TM_domain-containing"/>
</dbReference>
<gene>
    <name evidence="14" type="primary">Toll-6_6</name>
    <name evidence="14" type="ORF">FJT64_021578</name>
</gene>
<evidence type="ECO:0000256" key="12">
    <source>
        <dbReference type="SAM" id="SignalP"/>
    </source>
</evidence>
<keyword evidence="9 11" id="KW-0472">Membrane</keyword>
<dbReference type="Gene3D" id="3.80.10.10">
    <property type="entry name" value="Ribonuclease Inhibitor"/>
    <property type="match status" value="5"/>
</dbReference>
<dbReference type="FunFam" id="3.80.10.10:FF:001438">
    <property type="entry name" value="Uncharacterized protein"/>
    <property type="match status" value="1"/>
</dbReference>
<dbReference type="SUPFAM" id="SSF52200">
    <property type="entry name" value="Toll/Interleukin receptor TIR domain"/>
    <property type="match status" value="1"/>
</dbReference>
<keyword evidence="8 11" id="KW-1133">Transmembrane helix</keyword>
<dbReference type="SMART" id="SM00368">
    <property type="entry name" value="LRR_RI"/>
    <property type="match status" value="5"/>
</dbReference>
<comment type="caution">
    <text evidence="14">The sequence shown here is derived from an EMBL/GenBank/DDBJ whole genome shotgun (WGS) entry which is preliminary data.</text>
</comment>
<keyword evidence="6 12" id="KW-0732">Signal</keyword>
<comment type="similarity">
    <text evidence="2">Belongs to the Toll-like receptor family.</text>
</comment>
<keyword evidence="15" id="KW-1185">Reference proteome</keyword>
<dbReference type="SMART" id="SM00364">
    <property type="entry name" value="LRR_BAC"/>
    <property type="match status" value="10"/>
</dbReference>
<reference evidence="14 15" key="1">
    <citation type="submission" date="2019-07" db="EMBL/GenBank/DDBJ databases">
        <title>Draft genome assembly of a fouling barnacle, Amphibalanus amphitrite (Darwin, 1854): The first reference genome for Thecostraca.</title>
        <authorList>
            <person name="Kim W."/>
        </authorList>
    </citation>
    <scope>NUCLEOTIDE SEQUENCE [LARGE SCALE GENOMIC DNA]</scope>
    <source>
        <strain evidence="14">SNU_AA5</strain>
        <tissue evidence="14">Soma without cirri and trophi</tissue>
    </source>
</reference>
<evidence type="ECO:0000256" key="1">
    <source>
        <dbReference type="ARBA" id="ARBA00004236"/>
    </source>
</evidence>